<dbReference type="Proteomes" id="UP000799291">
    <property type="component" value="Unassembled WGS sequence"/>
</dbReference>
<dbReference type="PANTHER" id="PTHR35394:SF5">
    <property type="entry name" value="DUF3176 DOMAIN-CONTAINING PROTEIN"/>
    <property type="match status" value="1"/>
</dbReference>
<organism evidence="3 4">
    <name type="scientific">Lentithecium fluviatile CBS 122367</name>
    <dbReference type="NCBI Taxonomy" id="1168545"/>
    <lineage>
        <taxon>Eukaryota</taxon>
        <taxon>Fungi</taxon>
        <taxon>Dikarya</taxon>
        <taxon>Ascomycota</taxon>
        <taxon>Pezizomycotina</taxon>
        <taxon>Dothideomycetes</taxon>
        <taxon>Pleosporomycetidae</taxon>
        <taxon>Pleosporales</taxon>
        <taxon>Massarineae</taxon>
        <taxon>Lentitheciaceae</taxon>
        <taxon>Lentithecium</taxon>
    </lineage>
</organism>
<protein>
    <recommendedName>
        <fullName evidence="5">DUF3176 domain-containing protein</fullName>
    </recommendedName>
</protein>
<sequence length="850" mass="95546">MSRLPASTPWSHSHNIPIYLDPSDTGDKRKPQPPKRTSERTCPTCETSSRQQPIHCIKTTSRAPLSPAPPPYHSITPHVRPSKNLAVPVLNVETSRRIYQPQRPRPALRSHINGRPHVRFRHSTSSQLSPRTTIDDIDYDRTSHSSGASIPNTLVDDIQCIRKSKLGLGITEVPFKPDPSPIRSPNSEKLATAEKGEFSMKSPNIAQRIEEKLWKYSASNNVVKRWLLEIISWCISAVCMAAIIIVLYVLHNKPVPTWGLGLTLNAYISILSKVASAALLLPASEALGQLKWSWFQRGSKKMWDFEIFDNASRGPWGSFMLLIRTKGTTLAALGAAVTIFAMALDPFFQQVVHNPEPWLKQESHSSIPKVTRFESPYLQEFRFDGWAPEVTVDQDIQTTADKFFFNFGITQAQVGNGTRAEIPLSCPTSNCTWEPYETLGVCSECTDVANMLEFACLTGELDWIRSANSFNTRDNGTMCGWFFNATEADPLFMFGYEVDPARNRSAGEILTSRALPLVTNLSRRPFYGDGSINFKHVRNRITDFVVVSATNGSDPESVLESMRRRERPRALECMLAWCVKTIESSYYLAAYTEIIKDTFINTTAEPYPWTGIVLDDEGTVKYRYTQNITVNPHALDNHGNASDYGTSNDTAFNIITIFDDYLPSFATAKTKDSKTYLKYRAYEENPFLREYIDSPWSAPNNVTRHMERLATAITNVMRSSSKENVTGSSFSQETIVEVHWWWLTLPVGLLLLTLIFLVATVIRTSMEKDRVGVWKTSAIATLLYGLPDNMQQKIVDSQSQAHGTPRQKAKKLKVRMLPSKGWRISGNMFSPATPRMPKPKVVSGTGHVAR</sequence>
<feature type="transmembrane region" description="Helical" evidence="2">
    <location>
        <begin position="226"/>
        <end position="250"/>
    </location>
</feature>
<evidence type="ECO:0000256" key="1">
    <source>
        <dbReference type="SAM" id="MobiDB-lite"/>
    </source>
</evidence>
<feature type="region of interest" description="Disordered" evidence="1">
    <location>
        <begin position="119"/>
        <end position="138"/>
    </location>
</feature>
<evidence type="ECO:0008006" key="5">
    <source>
        <dbReference type="Google" id="ProtNLM"/>
    </source>
</evidence>
<keyword evidence="4" id="KW-1185">Reference proteome</keyword>
<dbReference type="OrthoDB" id="5242705at2759"/>
<dbReference type="EMBL" id="MU005591">
    <property type="protein sequence ID" value="KAF2681453.1"/>
    <property type="molecule type" value="Genomic_DNA"/>
</dbReference>
<dbReference type="PANTHER" id="PTHR35394">
    <property type="entry name" value="DUF3176 DOMAIN-CONTAINING PROTEIN"/>
    <property type="match status" value="1"/>
</dbReference>
<feature type="transmembrane region" description="Helical" evidence="2">
    <location>
        <begin position="262"/>
        <end position="281"/>
    </location>
</feature>
<evidence type="ECO:0000256" key="2">
    <source>
        <dbReference type="SAM" id="Phobius"/>
    </source>
</evidence>
<gene>
    <name evidence="3" type="ORF">K458DRAFT_371855</name>
</gene>
<accession>A0A6G1IU22</accession>
<keyword evidence="2" id="KW-1133">Transmembrane helix</keyword>
<feature type="region of interest" description="Disordered" evidence="1">
    <location>
        <begin position="1"/>
        <end position="47"/>
    </location>
</feature>
<keyword evidence="2" id="KW-0472">Membrane</keyword>
<dbReference type="InterPro" id="IPR021514">
    <property type="entry name" value="DUF3176"/>
</dbReference>
<name>A0A6G1IU22_9PLEO</name>
<reference evidence="3" key="1">
    <citation type="journal article" date="2020" name="Stud. Mycol.">
        <title>101 Dothideomycetes genomes: a test case for predicting lifestyles and emergence of pathogens.</title>
        <authorList>
            <person name="Haridas S."/>
            <person name="Albert R."/>
            <person name="Binder M."/>
            <person name="Bloem J."/>
            <person name="Labutti K."/>
            <person name="Salamov A."/>
            <person name="Andreopoulos B."/>
            <person name="Baker S."/>
            <person name="Barry K."/>
            <person name="Bills G."/>
            <person name="Bluhm B."/>
            <person name="Cannon C."/>
            <person name="Castanera R."/>
            <person name="Culley D."/>
            <person name="Daum C."/>
            <person name="Ezra D."/>
            <person name="Gonzalez J."/>
            <person name="Henrissat B."/>
            <person name="Kuo A."/>
            <person name="Liang C."/>
            <person name="Lipzen A."/>
            <person name="Lutzoni F."/>
            <person name="Magnuson J."/>
            <person name="Mondo S."/>
            <person name="Nolan M."/>
            <person name="Ohm R."/>
            <person name="Pangilinan J."/>
            <person name="Park H.-J."/>
            <person name="Ramirez L."/>
            <person name="Alfaro M."/>
            <person name="Sun H."/>
            <person name="Tritt A."/>
            <person name="Yoshinaga Y."/>
            <person name="Zwiers L.-H."/>
            <person name="Turgeon B."/>
            <person name="Goodwin S."/>
            <person name="Spatafora J."/>
            <person name="Crous P."/>
            <person name="Grigoriev I."/>
        </authorList>
    </citation>
    <scope>NUCLEOTIDE SEQUENCE</scope>
    <source>
        <strain evidence="3">CBS 122367</strain>
    </source>
</reference>
<dbReference type="AlphaFoldDB" id="A0A6G1IU22"/>
<keyword evidence="2" id="KW-0812">Transmembrane</keyword>
<evidence type="ECO:0000313" key="4">
    <source>
        <dbReference type="Proteomes" id="UP000799291"/>
    </source>
</evidence>
<proteinExistence type="predicted"/>
<feature type="transmembrane region" description="Helical" evidence="2">
    <location>
        <begin position="740"/>
        <end position="762"/>
    </location>
</feature>
<dbReference type="Pfam" id="PF11374">
    <property type="entry name" value="DUF3176"/>
    <property type="match status" value="1"/>
</dbReference>
<evidence type="ECO:0000313" key="3">
    <source>
        <dbReference type="EMBL" id="KAF2681453.1"/>
    </source>
</evidence>